<comment type="caution">
    <text evidence="1">The sequence shown here is derived from an EMBL/GenBank/DDBJ whole genome shotgun (WGS) entry which is preliminary data.</text>
</comment>
<accession>C8PSY3</accession>
<name>C8PSY3_9SPIR</name>
<organism evidence="1 2">
    <name type="scientific">Treponema vincentii ATCC 35580</name>
    <dbReference type="NCBI Taxonomy" id="596324"/>
    <lineage>
        <taxon>Bacteria</taxon>
        <taxon>Pseudomonadati</taxon>
        <taxon>Spirochaetota</taxon>
        <taxon>Spirochaetia</taxon>
        <taxon>Spirochaetales</taxon>
        <taxon>Treponemataceae</taxon>
        <taxon>Treponema</taxon>
    </lineage>
</organism>
<dbReference type="Proteomes" id="UP000004509">
    <property type="component" value="Unassembled WGS sequence"/>
</dbReference>
<gene>
    <name evidence="1" type="ORF">TREVI0001_0406</name>
</gene>
<sequence>MVSELLVSFGKAILDYFCSNFDEETEFKLSIDDYTFAECVHIAQVDEAKLLQALQKQETLYENNALVALAVGAYQVKIGGDVAKLQETGTDSYYEKIREYYPQYKAQSVQDIMNNYFWERQDKLWTSIQTLFKKHNRNIWIPQERGGPYRYVRYPYEARELTNTELLRWADIFIEKNIAPNQPDMRYHSFCNKLHIEFQNNLTESIKRTIFNFYKIWDGRSYNEILNRKLRSPYTKNNTGSATLVPAIVELYDNTLQFYTESGEPVTDIHRIQRICFLESNKAYLIRYDCDDVYIVQHGKIEEGSCCAVLSSRQILNNEELSCGKYNNITNSFKTRLTGHENERTINGKQDICVYVYEFIAKEPLCKELGLAIKPLAIPVPCLGGLKKRNGHYYSFCLPVFEFDFNNEQLGDKPPQAKQKEVRLDYQAVRLDNNRLDLNKPLPLVNNSLTPDTILIKPGEHTIDWNRDYPPIKITIDSDDGLCHDSEIPCMAPACCGWEYTADYIKPVVQQTENTDSQKIIQGFSINFEWDKIDFGSLPEYMQRNFRNQNRFYPETIQKLLQRGIQ</sequence>
<dbReference type="STRING" id="596324.TREVI0001_0406"/>
<evidence type="ECO:0000313" key="1">
    <source>
        <dbReference type="EMBL" id="EEV19477.1"/>
    </source>
</evidence>
<dbReference type="EMBL" id="ACYH01000056">
    <property type="protein sequence ID" value="EEV19477.1"/>
    <property type="molecule type" value="Genomic_DNA"/>
</dbReference>
<proteinExistence type="predicted"/>
<protein>
    <submittedName>
        <fullName evidence="1">Uncharacterized protein</fullName>
    </submittedName>
</protein>
<dbReference type="AlphaFoldDB" id="C8PSY3"/>
<dbReference type="RefSeq" id="WP_006189717.1">
    <property type="nucleotide sequence ID" value="NZ_ACYH01000056.1"/>
</dbReference>
<evidence type="ECO:0000313" key="2">
    <source>
        <dbReference type="Proteomes" id="UP000004509"/>
    </source>
</evidence>
<reference evidence="1 2" key="1">
    <citation type="submission" date="2009-07" db="EMBL/GenBank/DDBJ databases">
        <authorList>
            <person name="Madupu R."/>
            <person name="Sebastian Y."/>
            <person name="Durkin A.S."/>
            <person name="Torralba M."/>
            <person name="Methe B."/>
            <person name="Sutton G.G."/>
            <person name="Strausberg R.L."/>
            <person name="Nelson K.E."/>
        </authorList>
    </citation>
    <scope>NUCLEOTIDE SEQUENCE [LARGE SCALE GENOMIC DNA]</scope>
    <source>
        <strain evidence="1 2">ATCC 35580</strain>
    </source>
</reference>